<feature type="transmembrane region" description="Helical" evidence="5">
    <location>
        <begin position="38"/>
        <end position="56"/>
    </location>
</feature>
<evidence type="ECO:0000313" key="8">
    <source>
        <dbReference type="Proteomes" id="UP000001062"/>
    </source>
</evidence>
<accession>F2JXX1</accession>
<feature type="transmembrane region" description="Helical" evidence="5">
    <location>
        <begin position="6"/>
        <end position="26"/>
    </location>
</feature>
<dbReference type="InterPro" id="IPR003594">
    <property type="entry name" value="HATPase_dom"/>
</dbReference>
<dbReference type="RefSeq" id="WP_013659526.1">
    <property type="nucleotide sequence ID" value="NC_015276.1"/>
</dbReference>
<dbReference type="InterPro" id="IPR003661">
    <property type="entry name" value="HisK_dim/P_dom"/>
</dbReference>
<dbReference type="EMBL" id="CP002583">
    <property type="protein sequence ID" value="ADZ89620.1"/>
    <property type="molecule type" value="Genomic_DNA"/>
</dbReference>
<dbReference type="PANTHER" id="PTHR43547">
    <property type="entry name" value="TWO-COMPONENT HISTIDINE KINASE"/>
    <property type="match status" value="1"/>
</dbReference>
<dbReference type="eggNOG" id="COG3852">
    <property type="taxonomic scope" value="Bacteria"/>
</dbReference>
<dbReference type="Pfam" id="PF02518">
    <property type="entry name" value="HATPase_c"/>
    <property type="match status" value="1"/>
</dbReference>
<keyword evidence="3" id="KW-0597">Phosphoprotein</keyword>
<feature type="region of interest" description="Disordered" evidence="4">
    <location>
        <begin position="628"/>
        <end position="650"/>
    </location>
</feature>
<dbReference type="SMART" id="SM00388">
    <property type="entry name" value="HisKA"/>
    <property type="match status" value="1"/>
</dbReference>
<feature type="transmembrane region" description="Helical" evidence="5">
    <location>
        <begin position="233"/>
        <end position="255"/>
    </location>
</feature>
<proteinExistence type="predicted"/>
<name>F2JXX1_MARM1</name>
<dbReference type="GO" id="GO:0000155">
    <property type="term" value="F:phosphorelay sensor kinase activity"/>
    <property type="evidence" value="ECO:0007669"/>
    <property type="project" value="InterPro"/>
</dbReference>
<dbReference type="CDD" id="cd00075">
    <property type="entry name" value="HATPase"/>
    <property type="match status" value="1"/>
</dbReference>
<dbReference type="Pfam" id="PF00512">
    <property type="entry name" value="HisKA"/>
    <property type="match status" value="1"/>
</dbReference>
<dbReference type="KEGG" id="mme:Marme_0317"/>
<comment type="catalytic activity">
    <reaction evidence="1">
        <text>ATP + protein L-histidine = ADP + protein N-phospho-L-histidine.</text>
        <dbReference type="EC" id="2.7.13.3"/>
    </reaction>
</comment>
<dbReference type="InterPro" id="IPR036097">
    <property type="entry name" value="HisK_dim/P_sf"/>
</dbReference>
<dbReference type="PANTHER" id="PTHR43547:SF2">
    <property type="entry name" value="HYBRID SIGNAL TRANSDUCTION HISTIDINE KINASE C"/>
    <property type="match status" value="1"/>
</dbReference>
<feature type="domain" description="Histidine kinase" evidence="6">
    <location>
        <begin position="433"/>
        <end position="616"/>
    </location>
</feature>
<feature type="transmembrane region" description="Helical" evidence="5">
    <location>
        <begin position="202"/>
        <end position="221"/>
    </location>
</feature>
<evidence type="ECO:0000259" key="6">
    <source>
        <dbReference type="PROSITE" id="PS50109"/>
    </source>
</evidence>
<dbReference type="AlphaFoldDB" id="F2JXX1"/>
<keyword evidence="8" id="KW-1185">Reference proteome</keyword>
<keyword evidence="5" id="KW-0812">Transmembrane</keyword>
<dbReference type="SUPFAM" id="SSF47384">
    <property type="entry name" value="Homodimeric domain of signal transducing histidine kinase"/>
    <property type="match status" value="1"/>
</dbReference>
<dbReference type="SMART" id="SM00387">
    <property type="entry name" value="HATPase_c"/>
    <property type="match status" value="1"/>
</dbReference>
<organism evidence="7 8">
    <name type="scientific">Marinomonas mediterranea (strain ATCC 700492 / JCM 21426 / NBRC 103028 / MMB-1)</name>
    <dbReference type="NCBI Taxonomy" id="717774"/>
    <lineage>
        <taxon>Bacteria</taxon>
        <taxon>Pseudomonadati</taxon>
        <taxon>Pseudomonadota</taxon>
        <taxon>Gammaproteobacteria</taxon>
        <taxon>Oceanospirillales</taxon>
        <taxon>Oceanospirillaceae</taxon>
        <taxon>Marinomonas</taxon>
    </lineage>
</organism>
<evidence type="ECO:0000256" key="1">
    <source>
        <dbReference type="ARBA" id="ARBA00000085"/>
    </source>
</evidence>
<dbReference type="PATRIC" id="fig|717774.3.peg.325"/>
<evidence type="ECO:0000256" key="4">
    <source>
        <dbReference type="SAM" id="MobiDB-lite"/>
    </source>
</evidence>
<gene>
    <name evidence="7" type="ordered locus">Marme_0317</name>
</gene>
<dbReference type="InterPro" id="IPR036890">
    <property type="entry name" value="HATPase_C_sf"/>
</dbReference>
<protein>
    <recommendedName>
        <fullName evidence="2">histidine kinase</fullName>
        <ecNumber evidence="2">2.7.13.3</ecNumber>
    </recommendedName>
</protein>
<feature type="compositionally biased region" description="Polar residues" evidence="4">
    <location>
        <begin position="628"/>
        <end position="638"/>
    </location>
</feature>
<dbReference type="SUPFAM" id="SSF55874">
    <property type="entry name" value="ATPase domain of HSP90 chaperone/DNA topoisomerase II/histidine kinase"/>
    <property type="match status" value="1"/>
</dbReference>
<feature type="transmembrane region" description="Helical" evidence="5">
    <location>
        <begin position="267"/>
        <end position="288"/>
    </location>
</feature>
<dbReference type="PROSITE" id="PS50109">
    <property type="entry name" value="HIS_KIN"/>
    <property type="match status" value="1"/>
</dbReference>
<feature type="transmembrane region" description="Helical" evidence="5">
    <location>
        <begin position="62"/>
        <end position="85"/>
    </location>
</feature>
<evidence type="ECO:0000256" key="2">
    <source>
        <dbReference type="ARBA" id="ARBA00012438"/>
    </source>
</evidence>
<dbReference type="CDD" id="cd00082">
    <property type="entry name" value="HisKA"/>
    <property type="match status" value="1"/>
</dbReference>
<dbReference type="InterPro" id="IPR004358">
    <property type="entry name" value="Sig_transdc_His_kin-like_C"/>
</dbReference>
<keyword evidence="7" id="KW-0418">Kinase</keyword>
<dbReference type="Gene3D" id="3.30.565.10">
    <property type="entry name" value="Histidine kinase-like ATPase, C-terminal domain"/>
    <property type="match status" value="1"/>
</dbReference>
<feature type="transmembrane region" description="Helical" evidence="5">
    <location>
        <begin position="140"/>
        <end position="162"/>
    </location>
</feature>
<sequence>MSLSIFFEISILLTSVCGLLVASWLIWRAGQQSELRALAGFAVMMACWCFGHLALFHGEIRLGVALVLANPIMPTFFLHFALLFVNTGSVRRPMLDAWVRGLPIVYMTSFIVVGYSWWAGAGSANSLIQGRPFFVFTESGMVNLAYTVIIGMLAHAILLYGWLHHIGNKRRSILAMFGVGAWGLLLATSFVFPSFGIERFPYPMLLLPSYLLLLVYGVVRYQILAVNAFANRALLVLAMMLVLLCMIAVASAVSAQVGLRALSDVPIWQLWIYSMAILLVAALLYPMLSRLSERLIYPGAVLTDSVLEHWSSSLEGASSWEELIDKGERLLSTYLRKDVTIMIEGGEGVSRESAKIDTQLGLNVIVSKHVSGWSTDHNENADMSPGMRLSIEVFGSLLATSCGLLERSLELAEAEKKRLDEQHLVELGHLSAAMAHELRNPLNIISMASYSTSKEVKEHIQTQLKRADRLVSDMLVYSGKLTLQLSTVRLLPLVKSIVATTEKGAVQVDVNIPSDLQFEGDAHRIQQVFINLIDNALAFVRNQEGGAIHISANVEADVKGLSLVRIYVKNNGPELDGSLTTDDLFQPFVSKRSGGSGLGLAIVRRVMEAHGGTIQYLANHNTPNGNAVIRSSSDYQTTHNDEALRQDSERSIDGSWPVTFELIFPVKES</sequence>
<dbReference type="InterPro" id="IPR005467">
    <property type="entry name" value="His_kinase_dom"/>
</dbReference>
<evidence type="ECO:0000313" key="7">
    <source>
        <dbReference type="EMBL" id="ADZ89620.1"/>
    </source>
</evidence>
<reference evidence="7 8" key="1">
    <citation type="journal article" date="2012" name="Stand. Genomic Sci.">
        <title>Complete genome sequence of the melanogenic marine bacterium Marinomonas mediterranea type strain (MMB-1(T)).</title>
        <authorList>
            <person name="Lucas-Elio P."/>
            <person name="Goodwin L."/>
            <person name="Woyke T."/>
            <person name="Pitluck S."/>
            <person name="Nolan M."/>
            <person name="Kyrpides N.C."/>
            <person name="Detter J.C."/>
            <person name="Copeland A."/>
            <person name="Teshima H."/>
            <person name="Bruce D."/>
            <person name="Detter C."/>
            <person name="Tapia R."/>
            <person name="Han S."/>
            <person name="Land M.L."/>
            <person name="Ivanova N."/>
            <person name="Mikhailova N."/>
            <person name="Johnston A.W."/>
            <person name="Sanchez-Amat A."/>
        </authorList>
    </citation>
    <scope>NUCLEOTIDE SEQUENCE [LARGE SCALE GENOMIC DNA]</scope>
    <source>
        <strain evidence="8">ATCC 700492 / JCM 21426 / NBRC 103028 / MMB-1</strain>
    </source>
</reference>
<keyword evidence="5" id="KW-0472">Membrane</keyword>
<evidence type="ECO:0000256" key="3">
    <source>
        <dbReference type="ARBA" id="ARBA00022553"/>
    </source>
</evidence>
<dbReference type="HOGENOM" id="CLU_439302_0_0_6"/>
<dbReference type="Proteomes" id="UP000001062">
    <property type="component" value="Chromosome"/>
</dbReference>
<keyword evidence="5" id="KW-1133">Transmembrane helix</keyword>
<dbReference type="STRING" id="717774.Marme_0317"/>
<feature type="transmembrane region" description="Helical" evidence="5">
    <location>
        <begin position="174"/>
        <end position="196"/>
    </location>
</feature>
<feature type="compositionally biased region" description="Basic and acidic residues" evidence="4">
    <location>
        <begin position="639"/>
        <end position="650"/>
    </location>
</feature>
<dbReference type="EC" id="2.7.13.3" evidence="2"/>
<keyword evidence="7" id="KW-0808">Transferase</keyword>
<dbReference type="Gene3D" id="1.10.287.130">
    <property type="match status" value="1"/>
</dbReference>
<dbReference type="PRINTS" id="PR00344">
    <property type="entry name" value="BCTRLSENSOR"/>
</dbReference>
<evidence type="ECO:0000256" key="5">
    <source>
        <dbReference type="SAM" id="Phobius"/>
    </source>
</evidence>
<feature type="transmembrane region" description="Helical" evidence="5">
    <location>
        <begin position="97"/>
        <end position="120"/>
    </location>
</feature>